<dbReference type="Pfam" id="PF00141">
    <property type="entry name" value="peroxidase"/>
    <property type="match status" value="1"/>
</dbReference>
<dbReference type="Gene3D" id="1.10.520.10">
    <property type="match status" value="1"/>
</dbReference>
<dbReference type="OrthoDB" id="5985073at2759"/>
<keyword evidence="3 5" id="KW-0560">Oxidoreductase</keyword>
<keyword evidence="1 5" id="KW-0575">Peroxidase</keyword>
<dbReference type="PANTHER" id="PTHR31356">
    <property type="entry name" value="THYLAKOID LUMENAL 29 KDA PROTEIN, CHLOROPLASTIC-RELATED"/>
    <property type="match status" value="1"/>
</dbReference>
<comment type="caution">
    <text evidence="7">The sequence shown here is derived from an EMBL/GenBank/DDBJ whole genome shotgun (WGS) entry which is preliminary data.</text>
</comment>
<keyword evidence="2" id="KW-0349">Heme</keyword>
<dbReference type="Gene3D" id="1.10.420.10">
    <property type="entry name" value="Peroxidase, domain 2"/>
    <property type="match status" value="1"/>
</dbReference>
<dbReference type="GO" id="GO:0020037">
    <property type="term" value="F:heme binding"/>
    <property type="evidence" value="ECO:0007669"/>
    <property type="project" value="UniProtKB-UniRule"/>
</dbReference>
<keyword evidence="2" id="KW-0408">Iron</keyword>
<gene>
    <name evidence="7" type="ORF">THAR02_05117</name>
</gene>
<dbReference type="PANTHER" id="PTHR31356:SF53">
    <property type="entry name" value="HEME PEROXIDASE"/>
    <property type="match status" value="1"/>
</dbReference>
<dbReference type="EMBL" id="JOKZ01000136">
    <property type="protein sequence ID" value="KKP02789.1"/>
    <property type="molecule type" value="Genomic_DNA"/>
</dbReference>
<keyword evidence="5" id="KW-0732">Signal</keyword>
<evidence type="ECO:0000256" key="2">
    <source>
        <dbReference type="ARBA" id="ARBA00022617"/>
    </source>
</evidence>
<feature type="domain" description="Plant heme peroxidase family profile" evidence="6">
    <location>
        <begin position="125"/>
        <end position="249"/>
    </location>
</feature>
<dbReference type="EC" id="1.11.1.-" evidence="5"/>
<dbReference type="PROSITE" id="PS50873">
    <property type="entry name" value="PEROXIDASE_4"/>
    <property type="match status" value="1"/>
</dbReference>
<dbReference type="GO" id="GO:0004601">
    <property type="term" value="F:peroxidase activity"/>
    <property type="evidence" value="ECO:0007669"/>
    <property type="project" value="UniProtKB-KW"/>
</dbReference>
<protein>
    <recommendedName>
        <fullName evidence="5">Peroxidase</fullName>
        <ecNumber evidence="5">1.11.1.-</ecNumber>
    </recommendedName>
</protein>
<accession>A0A0G0ACL8</accession>
<comment type="similarity">
    <text evidence="4">Belongs to the peroxidase family.</text>
</comment>
<name>A0A0G0ACL8_TRIHA</name>
<sequence>MAWTKTIAYTLATCSLWLPTNADNVWPNEATDELEKMLFEQQNPFDSSLAAFAVPCSASGLAIGRGFGAEWIRNAYHDMATADVQAGTGGIDASIVFEKDRPENPGAGFQETLDFFRPRYTTRSSLADLFAMGAVFGVGGCSNGNIILPYRGGRVDATGPGPSGVPEPQEDLATHTAKFVRQGFNTTEMIALVACGHTVGGVHGVDFPEIVPNPQPPPVTGPFGNDNTIFFDTTTSNFDNQVAKEFVANISQNPLAFGHNETTRSDFRIFNADGGDTISRMAESLDFFSQTCATLLERMINTVPPSVKLTDVLQPLPVKPRKWSIDVNADKTLTVSLTLRIVDNLLGGGIQALVKPVSRTGATLPAISPVVIGNISTSTCDYPNCGPSFVYLDYSINIPAEQGISSFTVDITDGNGKTTTYNNGGAGFPLSDAVQPQMSLSTQTTKTINGVTLQQLNVTAAVYNADQYTNISLIVPQPSNFSATISPWVAEVAPMTASGKIAGTNYTLYIGSWLASDESAPQHPFDVLATGPKGSASSTFNSWGDVPFVL</sequence>
<evidence type="ECO:0000259" key="6">
    <source>
        <dbReference type="PROSITE" id="PS50873"/>
    </source>
</evidence>
<dbReference type="AlphaFoldDB" id="A0A0G0ACL8"/>
<evidence type="ECO:0000313" key="8">
    <source>
        <dbReference type="Proteomes" id="UP000034112"/>
    </source>
</evidence>
<dbReference type="GO" id="GO:0034599">
    <property type="term" value="P:cellular response to oxidative stress"/>
    <property type="evidence" value="ECO:0007669"/>
    <property type="project" value="InterPro"/>
</dbReference>
<dbReference type="OMA" id="VHPCRKR"/>
<dbReference type="GO" id="GO:0042744">
    <property type="term" value="P:hydrogen peroxide catabolic process"/>
    <property type="evidence" value="ECO:0007669"/>
    <property type="project" value="TreeGrafter"/>
</dbReference>
<feature type="chain" id="PRO_5006986729" description="Peroxidase" evidence="5">
    <location>
        <begin position="23"/>
        <end position="550"/>
    </location>
</feature>
<evidence type="ECO:0000256" key="5">
    <source>
        <dbReference type="RuleBase" id="RU363051"/>
    </source>
</evidence>
<evidence type="ECO:0000256" key="4">
    <source>
        <dbReference type="RuleBase" id="RU004241"/>
    </source>
</evidence>
<evidence type="ECO:0000256" key="3">
    <source>
        <dbReference type="ARBA" id="ARBA00023002"/>
    </source>
</evidence>
<dbReference type="InterPro" id="IPR010255">
    <property type="entry name" value="Haem_peroxidase_sf"/>
</dbReference>
<dbReference type="GO" id="GO:0046872">
    <property type="term" value="F:metal ion binding"/>
    <property type="evidence" value="ECO:0007669"/>
    <property type="project" value="UniProtKB-UniRule"/>
</dbReference>
<dbReference type="SUPFAM" id="SSF48113">
    <property type="entry name" value="Heme-dependent peroxidases"/>
    <property type="match status" value="1"/>
</dbReference>
<dbReference type="Proteomes" id="UP000034112">
    <property type="component" value="Unassembled WGS sequence"/>
</dbReference>
<dbReference type="InterPro" id="IPR002016">
    <property type="entry name" value="Haem_peroxidase"/>
</dbReference>
<dbReference type="GO" id="GO:0000302">
    <property type="term" value="P:response to reactive oxygen species"/>
    <property type="evidence" value="ECO:0007669"/>
    <property type="project" value="TreeGrafter"/>
</dbReference>
<feature type="signal peptide" evidence="5">
    <location>
        <begin position="1"/>
        <end position="22"/>
    </location>
</feature>
<keyword evidence="2" id="KW-0479">Metal-binding</keyword>
<evidence type="ECO:0000313" key="7">
    <source>
        <dbReference type="EMBL" id="KKP02789.1"/>
    </source>
</evidence>
<evidence type="ECO:0000256" key="1">
    <source>
        <dbReference type="ARBA" id="ARBA00022559"/>
    </source>
</evidence>
<reference evidence="8" key="1">
    <citation type="journal article" date="2015" name="Genome Announc.">
        <title>Draft whole-genome sequence of the biocontrol agent Trichoderma harzianum T6776.</title>
        <authorList>
            <person name="Baroncelli R."/>
            <person name="Piaggeschi G."/>
            <person name="Fiorini L."/>
            <person name="Bertolini E."/>
            <person name="Zapparata A."/>
            <person name="Pe M.E."/>
            <person name="Sarrocco S."/>
            <person name="Vannacci G."/>
        </authorList>
    </citation>
    <scope>NUCLEOTIDE SEQUENCE [LARGE SCALE GENOMIC DNA]</scope>
    <source>
        <strain evidence="8">T6776</strain>
    </source>
</reference>
<organism evidence="7 8">
    <name type="scientific">Trichoderma harzianum</name>
    <name type="common">Hypocrea lixii</name>
    <dbReference type="NCBI Taxonomy" id="5544"/>
    <lineage>
        <taxon>Eukaryota</taxon>
        <taxon>Fungi</taxon>
        <taxon>Dikarya</taxon>
        <taxon>Ascomycota</taxon>
        <taxon>Pezizomycotina</taxon>
        <taxon>Sordariomycetes</taxon>
        <taxon>Hypocreomycetidae</taxon>
        <taxon>Hypocreales</taxon>
        <taxon>Hypocreaceae</taxon>
        <taxon>Trichoderma</taxon>
    </lineage>
</organism>
<proteinExistence type="inferred from homology"/>
<dbReference type="InterPro" id="IPR044831">
    <property type="entry name" value="Ccp1-like"/>
</dbReference>